<proteinExistence type="predicted"/>
<gene>
    <name evidence="1" type="ORF">C8F04DRAFT_1175064</name>
</gene>
<evidence type="ECO:0000313" key="2">
    <source>
        <dbReference type="Proteomes" id="UP001218188"/>
    </source>
</evidence>
<name>A0AAD6XD55_9AGAR</name>
<dbReference type="Proteomes" id="UP001218188">
    <property type="component" value="Unassembled WGS sequence"/>
</dbReference>
<sequence length="198" mass="21682">MKLGSKFECIWELETPALRHYGGVGCAGFGSGSLRPTAPPAHQPLKAAKTACRIIGYEDQYLHYCFMPYCKFPQSNMRVIWEGYKGTKGEGEERAVGDVFVLFGAAVNQYDQIPIWLPALPPEWRTGGPPEFPTPKLCAKFNRSPGYQVTSASENWSAFGSWKLRHSGTPAEWAVQDFGSDRITETNGTAGTSAPEGG</sequence>
<dbReference type="EMBL" id="JARJCM010000008">
    <property type="protein sequence ID" value="KAJ7044000.1"/>
    <property type="molecule type" value="Genomic_DNA"/>
</dbReference>
<comment type="caution">
    <text evidence="1">The sequence shown here is derived from an EMBL/GenBank/DDBJ whole genome shotgun (WGS) entry which is preliminary data.</text>
</comment>
<keyword evidence="2" id="KW-1185">Reference proteome</keyword>
<protein>
    <submittedName>
        <fullName evidence="1">Uncharacterized protein</fullName>
    </submittedName>
</protein>
<evidence type="ECO:0000313" key="1">
    <source>
        <dbReference type="EMBL" id="KAJ7044000.1"/>
    </source>
</evidence>
<organism evidence="1 2">
    <name type="scientific">Mycena alexandri</name>
    <dbReference type="NCBI Taxonomy" id="1745969"/>
    <lineage>
        <taxon>Eukaryota</taxon>
        <taxon>Fungi</taxon>
        <taxon>Dikarya</taxon>
        <taxon>Basidiomycota</taxon>
        <taxon>Agaricomycotina</taxon>
        <taxon>Agaricomycetes</taxon>
        <taxon>Agaricomycetidae</taxon>
        <taxon>Agaricales</taxon>
        <taxon>Marasmiineae</taxon>
        <taxon>Mycenaceae</taxon>
        <taxon>Mycena</taxon>
    </lineage>
</organism>
<accession>A0AAD6XD55</accession>
<reference evidence="1" key="1">
    <citation type="submission" date="2023-03" db="EMBL/GenBank/DDBJ databases">
        <title>Massive genome expansion in bonnet fungi (Mycena s.s.) driven by repeated elements and novel gene families across ecological guilds.</title>
        <authorList>
            <consortium name="Lawrence Berkeley National Laboratory"/>
            <person name="Harder C.B."/>
            <person name="Miyauchi S."/>
            <person name="Viragh M."/>
            <person name="Kuo A."/>
            <person name="Thoen E."/>
            <person name="Andreopoulos B."/>
            <person name="Lu D."/>
            <person name="Skrede I."/>
            <person name="Drula E."/>
            <person name="Henrissat B."/>
            <person name="Morin E."/>
            <person name="Kohler A."/>
            <person name="Barry K."/>
            <person name="LaButti K."/>
            <person name="Morin E."/>
            <person name="Salamov A."/>
            <person name="Lipzen A."/>
            <person name="Mereny Z."/>
            <person name="Hegedus B."/>
            <person name="Baldrian P."/>
            <person name="Stursova M."/>
            <person name="Weitz H."/>
            <person name="Taylor A."/>
            <person name="Grigoriev I.V."/>
            <person name="Nagy L.G."/>
            <person name="Martin F."/>
            <person name="Kauserud H."/>
        </authorList>
    </citation>
    <scope>NUCLEOTIDE SEQUENCE</scope>
    <source>
        <strain evidence="1">CBHHK200</strain>
    </source>
</reference>
<dbReference type="AlphaFoldDB" id="A0AAD6XD55"/>